<feature type="transmembrane region" description="Helical" evidence="1">
    <location>
        <begin position="12"/>
        <end position="32"/>
    </location>
</feature>
<evidence type="ECO:0000256" key="1">
    <source>
        <dbReference type="SAM" id="Phobius"/>
    </source>
</evidence>
<dbReference type="EMBL" id="GBXM01016096">
    <property type="protein sequence ID" value="JAH92481.1"/>
    <property type="molecule type" value="Transcribed_RNA"/>
</dbReference>
<protein>
    <submittedName>
        <fullName evidence="2">Uncharacterized protein</fullName>
    </submittedName>
</protein>
<reference evidence="2" key="1">
    <citation type="submission" date="2014-11" db="EMBL/GenBank/DDBJ databases">
        <authorList>
            <person name="Amaro Gonzalez C."/>
        </authorList>
    </citation>
    <scope>NUCLEOTIDE SEQUENCE</scope>
</reference>
<dbReference type="AlphaFoldDB" id="A0A0E9WQC4"/>
<name>A0A0E9WQC4_ANGAN</name>
<proteinExistence type="predicted"/>
<keyword evidence="1" id="KW-0812">Transmembrane</keyword>
<accession>A0A0E9WQC4</accession>
<organism evidence="2">
    <name type="scientific">Anguilla anguilla</name>
    <name type="common">European freshwater eel</name>
    <name type="synonym">Muraena anguilla</name>
    <dbReference type="NCBI Taxonomy" id="7936"/>
    <lineage>
        <taxon>Eukaryota</taxon>
        <taxon>Metazoa</taxon>
        <taxon>Chordata</taxon>
        <taxon>Craniata</taxon>
        <taxon>Vertebrata</taxon>
        <taxon>Euteleostomi</taxon>
        <taxon>Actinopterygii</taxon>
        <taxon>Neopterygii</taxon>
        <taxon>Teleostei</taxon>
        <taxon>Anguilliformes</taxon>
        <taxon>Anguillidae</taxon>
        <taxon>Anguilla</taxon>
    </lineage>
</organism>
<reference evidence="2" key="2">
    <citation type="journal article" date="2015" name="Fish Shellfish Immunol.">
        <title>Early steps in the European eel (Anguilla anguilla)-Vibrio vulnificus interaction in the gills: Role of the RtxA13 toxin.</title>
        <authorList>
            <person name="Callol A."/>
            <person name="Pajuelo D."/>
            <person name="Ebbesson L."/>
            <person name="Teles M."/>
            <person name="MacKenzie S."/>
            <person name="Amaro C."/>
        </authorList>
    </citation>
    <scope>NUCLEOTIDE SEQUENCE</scope>
</reference>
<keyword evidence="1" id="KW-0472">Membrane</keyword>
<keyword evidence="1" id="KW-1133">Transmembrane helix</keyword>
<evidence type="ECO:0000313" key="2">
    <source>
        <dbReference type="EMBL" id="JAH92481.1"/>
    </source>
</evidence>
<feature type="transmembrane region" description="Helical" evidence="1">
    <location>
        <begin position="38"/>
        <end position="60"/>
    </location>
</feature>
<sequence length="93" mass="10948">MQNCTFKLGHCQLSAKCLFVITSLFFYLHFSFPHLFSFSHLFLNTFLYTPIFSLYFVCILESLNFPTHLKQHLQSQMSILLLCAKNMLCTDLR</sequence>